<reference evidence="2" key="1">
    <citation type="journal article" date="2016" name="Ticks Tick Borne Dis.">
        <title>De novo assembly and annotation of the salivary gland transcriptome of Rhipicephalus appendiculatus male and female ticks during blood feeding.</title>
        <authorList>
            <person name="de Castro M.H."/>
            <person name="de Klerk D."/>
            <person name="Pienaar R."/>
            <person name="Latif A.A."/>
            <person name="Rees D.J."/>
            <person name="Mans B.J."/>
        </authorList>
    </citation>
    <scope>NUCLEOTIDE SEQUENCE</scope>
    <source>
        <tissue evidence="2">Salivary glands</tissue>
    </source>
</reference>
<proteinExistence type="predicted"/>
<evidence type="ECO:0000313" key="2">
    <source>
        <dbReference type="EMBL" id="JAP83754.1"/>
    </source>
</evidence>
<dbReference type="AlphaFoldDB" id="A0A131YX36"/>
<keyword evidence="1" id="KW-0175">Coiled coil</keyword>
<sequence length="79" mass="9053">MADNDATEAKSRERRIQELKVLEHEINCLKKDACVYKQQPNSNIFFKSTLADIVQDTKRNLDALQARQKLESSKKTGSD</sequence>
<accession>A0A131YX36</accession>
<evidence type="ECO:0000256" key="1">
    <source>
        <dbReference type="SAM" id="Coils"/>
    </source>
</evidence>
<dbReference type="Pfam" id="PF21975">
    <property type="entry name" value="ASNSD1-SEP"/>
    <property type="match status" value="1"/>
</dbReference>
<organism evidence="2">
    <name type="scientific">Rhipicephalus appendiculatus</name>
    <name type="common">Brown ear tick</name>
    <dbReference type="NCBI Taxonomy" id="34631"/>
    <lineage>
        <taxon>Eukaryota</taxon>
        <taxon>Metazoa</taxon>
        <taxon>Ecdysozoa</taxon>
        <taxon>Arthropoda</taxon>
        <taxon>Chelicerata</taxon>
        <taxon>Arachnida</taxon>
        <taxon>Acari</taxon>
        <taxon>Parasitiformes</taxon>
        <taxon>Ixodida</taxon>
        <taxon>Ixodoidea</taxon>
        <taxon>Ixodidae</taxon>
        <taxon>Rhipicephalinae</taxon>
        <taxon>Rhipicephalus</taxon>
        <taxon>Rhipicephalus</taxon>
    </lineage>
</organism>
<feature type="coiled-coil region" evidence="1">
    <location>
        <begin position="12"/>
        <end position="67"/>
    </location>
</feature>
<dbReference type="SUPFAM" id="SSF46579">
    <property type="entry name" value="Prefoldin"/>
    <property type="match status" value="1"/>
</dbReference>
<name>A0A131YX36_RHIAP</name>
<dbReference type="EMBL" id="GEDV01004803">
    <property type="protein sequence ID" value="JAP83754.1"/>
    <property type="molecule type" value="Transcribed_RNA"/>
</dbReference>
<protein>
    <submittedName>
        <fullName evidence="2">Uncharacterized protein</fullName>
    </submittedName>
</protein>
<dbReference type="InterPro" id="IPR054148">
    <property type="entry name" value="ASNSD1-SEP"/>
</dbReference>